<evidence type="ECO:0000256" key="1">
    <source>
        <dbReference type="SAM" id="MobiDB-lite"/>
    </source>
</evidence>
<gene>
    <name evidence="2" type="ORF">GCM10010841_26700</name>
</gene>
<keyword evidence="3" id="KW-1185">Reference proteome</keyword>
<proteinExistence type="predicted"/>
<protein>
    <recommendedName>
        <fullName evidence="4">SPOR domain-containing protein</fullName>
    </recommendedName>
</protein>
<accession>A0ABQ2GYA2</accession>
<name>A0ABQ2GYA2_9DEIO</name>
<organism evidence="2 3">
    <name type="scientific">Deinococcus aerophilus</name>
    <dbReference type="NCBI Taxonomy" id="522488"/>
    <lineage>
        <taxon>Bacteria</taxon>
        <taxon>Thermotogati</taxon>
        <taxon>Deinococcota</taxon>
        <taxon>Deinococci</taxon>
        <taxon>Deinococcales</taxon>
        <taxon>Deinococcaceae</taxon>
        <taxon>Deinococcus</taxon>
    </lineage>
</organism>
<evidence type="ECO:0008006" key="4">
    <source>
        <dbReference type="Google" id="ProtNLM"/>
    </source>
</evidence>
<comment type="caution">
    <text evidence="2">The sequence shown here is derived from an EMBL/GenBank/DDBJ whole genome shotgun (WGS) entry which is preliminary data.</text>
</comment>
<reference evidence="3" key="1">
    <citation type="journal article" date="2019" name="Int. J. Syst. Evol. Microbiol.">
        <title>The Global Catalogue of Microorganisms (GCM) 10K type strain sequencing project: providing services to taxonomists for standard genome sequencing and annotation.</title>
        <authorList>
            <consortium name="The Broad Institute Genomics Platform"/>
            <consortium name="The Broad Institute Genome Sequencing Center for Infectious Disease"/>
            <person name="Wu L."/>
            <person name="Ma J."/>
        </authorList>
    </citation>
    <scope>NUCLEOTIDE SEQUENCE [LARGE SCALE GENOMIC DNA]</scope>
    <source>
        <strain evidence="3">JCM 15443</strain>
    </source>
</reference>
<sequence>MALGALLLTVMAAGVWQGQRFFQPSSSMSVQSAGAGLMPPQETEELESTAPGPRDVLSESVVALDEDLPGESVTDETPAGQPPAGSDEDLPGEPVGPE</sequence>
<dbReference type="Proteomes" id="UP000661918">
    <property type="component" value="Unassembled WGS sequence"/>
</dbReference>
<evidence type="ECO:0000313" key="2">
    <source>
        <dbReference type="EMBL" id="GGM17090.1"/>
    </source>
</evidence>
<evidence type="ECO:0000313" key="3">
    <source>
        <dbReference type="Proteomes" id="UP000661918"/>
    </source>
</evidence>
<dbReference type="EMBL" id="BMOM01000027">
    <property type="protein sequence ID" value="GGM17090.1"/>
    <property type="molecule type" value="Genomic_DNA"/>
</dbReference>
<feature type="region of interest" description="Disordered" evidence="1">
    <location>
        <begin position="25"/>
        <end position="98"/>
    </location>
</feature>